<keyword evidence="7" id="KW-0378">Hydrolase</keyword>
<comment type="similarity">
    <text evidence="3">Belongs to the AB hydrolase superfamily. Lipase family.</text>
</comment>
<keyword evidence="17" id="KW-1185">Reference proteome</keyword>
<evidence type="ECO:0000256" key="13">
    <source>
        <dbReference type="ARBA" id="ARBA00081407"/>
    </source>
</evidence>
<dbReference type="GO" id="GO:0008970">
    <property type="term" value="F:phospholipase A1 activity"/>
    <property type="evidence" value="ECO:0007669"/>
    <property type="project" value="UniProtKB-EC"/>
</dbReference>
<evidence type="ECO:0000256" key="8">
    <source>
        <dbReference type="ARBA" id="ARBA00022946"/>
    </source>
</evidence>
<feature type="domain" description="Fungal lipase-type" evidence="15">
    <location>
        <begin position="203"/>
        <end position="359"/>
    </location>
</feature>
<evidence type="ECO:0000256" key="2">
    <source>
        <dbReference type="ARBA" id="ARBA00004229"/>
    </source>
</evidence>
<evidence type="ECO:0000259" key="15">
    <source>
        <dbReference type="Pfam" id="PF01764"/>
    </source>
</evidence>
<dbReference type="SUPFAM" id="SSF53474">
    <property type="entry name" value="alpha/beta-Hydrolases"/>
    <property type="match status" value="1"/>
</dbReference>
<feature type="region of interest" description="Disordered" evidence="14">
    <location>
        <begin position="1"/>
        <end position="28"/>
    </location>
</feature>
<evidence type="ECO:0000256" key="3">
    <source>
        <dbReference type="ARBA" id="ARBA00010701"/>
    </source>
</evidence>
<protein>
    <recommendedName>
        <fullName evidence="12">Phospholipase A1 EG1, chloroplastic/mitochondrial</fullName>
        <ecNumber evidence="4">3.1.1.32</ecNumber>
    </recommendedName>
    <alternativeName>
        <fullName evidence="13">Protein EXTRA GLUME 1</fullName>
    </alternativeName>
</protein>
<keyword evidence="8" id="KW-0809">Transit peptide</keyword>
<gene>
    <name evidence="16" type="ORF">LUZ62_023002</name>
</gene>
<dbReference type="EMBL" id="JAMFTS010000001">
    <property type="protein sequence ID" value="KAJ4810436.1"/>
    <property type="molecule type" value="Genomic_DNA"/>
</dbReference>
<evidence type="ECO:0000256" key="12">
    <source>
        <dbReference type="ARBA" id="ARBA00069000"/>
    </source>
</evidence>
<evidence type="ECO:0000256" key="4">
    <source>
        <dbReference type="ARBA" id="ARBA00013179"/>
    </source>
</evidence>
<keyword evidence="5" id="KW-0150">Chloroplast</keyword>
<evidence type="ECO:0000313" key="17">
    <source>
        <dbReference type="Proteomes" id="UP001140206"/>
    </source>
</evidence>
<evidence type="ECO:0000256" key="7">
    <source>
        <dbReference type="ARBA" id="ARBA00022801"/>
    </source>
</evidence>
<evidence type="ECO:0000256" key="10">
    <source>
        <dbReference type="ARBA" id="ARBA00023098"/>
    </source>
</evidence>
<reference evidence="16" key="1">
    <citation type="submission" date="2022-08" db="EMBL/GenBank/DDBJ databases">
        <authorList>
            <person name="Marques A."/>
        </authorList>
    </citation>
    <scope>NUCLEOTIDE SEQUENCE</scope>
    <source>
        <strain evidence="16">RhyPub2mFocal</strain>
        <tissue evidence="16">Leaves</tissue>
    </source>
</reference>
<keyword evidence="10" id="KW-0443">Lipid metabolism</keyword>
<name>A0AAV8H3P7_9POAL</name>
<dbReference type="InterPro" id="IPR002921">
    <property type="entry name" value="Fungal_lipase-type"/>
</dbReference>
<dbReference type="Proteomes" id="UP001140206">
    <property type="component" value="Chromosome 1"/>
</dbReference>
<feature type="compositionally biased region" description="Basic residues" evidence="14">
    <location>
        <begin position="18"/>
        <end position="28"/>
    </location>
</feature>
<proteinExistence type="inferred from homology"/>
<dbReference type="AlphaFoldDB" id="A0AAV8H3P7"/>
<evidence type="ECO:0000256" key="5">
    <source>
        <dbReference type="ARBA" id="ARBA00022528"/>
    </source>
</evidence>
<evidence type="ECO:0000313" key="16">
    <source>
        <dbReference type="EMBL" id="KAJ4810436.1"/>
    </source>
</evidence>
<keyword evidence="6" id="KW-0934">Plastid</keyword>
<evidence type="ECO:0000256" key="9">
    <source>
        <dbReference type="ARBA" id="ARBA00022963"/>
    </source>
</evidence>
<dbReference type="Gene3D" id="3.40.50.1820">
    <property type="entry name" value="alpha/beta hydrolase"/>
    <property type="match status" value="1"/>
</dbReference>
<dbReference type="GO" id="GO:0009507">
    <property type="term" value="C:chloroplast"/>
    <property type="evidence" value="ECO:0007669"/>
    <property type="project" value="UniProtKB-SubCell"/>
</dbReference>
<keyword evidence="9" id="KW-0442">Lipid degradation</keyword>
<comment type="catalytic activity">
    <reaction evidence="1">
        <text>a 1,2-diacyl-sn-glycero-3-phosphocholine + H2O = a 2-acyl-sn-glycero-3-phosphocholine + a fatty acid + H(+)</text>
        <dbReference type="Rhea" id="RHEA:18689"/>
        <dbReference type="ChEBI" id="CHEBI:15377"/>
        <dbReference type="ChEBI" id="CHEBI:15378"/>
        <dbReference type="ChEBI" id="CHEBI:28868"/>
        <dbReference type="ChEBI" id="CHEBI:57643"/>
        <dbReference type="ChEBI" id="CHEBI:57875"/>
        <dbReference type="EC" id="3.1.1.32"/>
    </reaction>
</comment>
<evidence type="ECO:0000256" key="11">
    <source>
        <dbReference type="ARBA" id="ARBA00056056"/>
    </source>
</evidence>
<dbReference type="GO" id="GO:0016042">
    <property type="term" value="P:lipid catabolic process"/>
    <property type="evidence" value="ECO:0007669"/>
    <property type="project" value="UniProtKB-KW"/>
</dbReference>
<evidence type="ECO:0000256" key="1">
    <source>
        <dbReference type="ARBA" id="ARBA00000111"/>
    </source>
</evidence>
<comment type="function">
    <text evidence="11">Phospholipase that releases free fatty acids from phospholipids. Catalyzes the initial step of jasmonate (JA) biosynthesis. Required for the biosynthesis of endogenous JA in seedling, inflorescence and spikelets. Not essential for JA biosynthesis after wounding. Mediates spikelet development and specification of empty-glume identity. Functions in a high temperature-dependent manner to maintain floral developmental robustness under heat stress conditions. Functions by safeguarding the expression of several floral identity genes, such as MADS1, MADS6 and G1.</text>
</comment>
<dbReference type="FunFam" id="3.40.50.1820:FF:000106">
    <property type="entry name" value="Galactolipase DONGLE, chloroplastic"/>
    <property type="match status" value="1"/>
</dbReference>
<dbReference type="Pfam" id="PF01764">
    <property type="entry name" value="Lipase_3"/>
    <property type="match status" value="1"/>
</dbReference>
<organism evidence="16 17">
    <name type="scientific">Rhynchospora pubera</name>
    <dbReference type="NCBI Taxonomy" id="906938"/>
    <lineage>
        <taxon>Eukaryota</taxon>
        <taxon>Viridiplantae</taxon>
        <taxon>Streptophyta</taxon>
        <taxon>Embryophyta</taxon>
        <taxon>Tracheophyta</taxon>
        <taxon>Spermatophyta</taxon>
        <taxon>Magnoliopsida</taxon>
        <taxon>Liliopsida</taxon>
        <taxon>Poales</taxon>
        <taxon>Cyperaceae</taxon>
        <taxon>Cyperoideae</taxon>
        <taxon>Rhynchosporeae</taxon>
        <taxon>Rhynchospora</taxon>
    </lineage>
</organism>
<dbReference type="EC" id="3.1.1.32" evidence="4"/>
<accession>A0AAV8H3P7</accession>
<dbReference type="InterPro" id="IPR029058">
    <property type="entry name" value="AB_hydrolase_fold"/>
</dbReference>
<evidence type="ECO:0000256" key="6">
    <source>
        <dbReference type="ARBA" id="ARBA00022640"/>
    </source>
</evidence>
<sequence length="462" mass="52163">MACSISLPSQAPLSQSLQRKRHQLRPRPNHLNHKVMKRTISCVAVERQILTSQPVERKILASQPMSSMISSTRSTLQRRTTSLASMWREIQGSNDWHDLIKPLNPILRDEIIRYGELVGACYKAFDLNPSSKRFLNCKYGKTSMFQEVGMASSGYEITKYIYAAPGISMPTQQDDAGRSRWIGYVAVSTDDESKRIGRRDILVSFRGTATSTEWLANLMSSLAPARFDPTNQQPDVKVESGFLSLYTSDDSTCKFSQGSCREQLLKEVTWFINQYKGEELSVTLAGHSMGSSLAILFGYDLTELGLNRIYPSSEIPVTVYSFGGPRVGNSNFKDRCNDLGLKVLRVVNTCDPITKLPGVIMNEGMRVIGGRYELPWSDSCYAHVGVELSLDFFKLENPKCVHDLETYIRLLKYCSMIENVVKSEDPWYEKAKEMVARNKMIHVWPWQDAARQVGDLVQSLGF</sequence>
<evidence type="ECO:0000256" key="14">
    <source>
        <dbReference type="SAM" id="MobiDB-lite"/>
    </source>
</evidence>
<dbReference type="PANTHER" id="PTHR31403:SF58">
    <property type="entry name" value="PHOSPHOLIPASE A1 EG1, CHLOROPLASTIC_MITOCHONDRIAL"/>
    <property type="match status" value="1"/>
</dbReference>
<feature type="compositionally biased region" description="Low complexity" evidence="14">
    <location>
        <begin position="1"/>
        <end position="17"/>
    </location>
</feature>
<dbReference type="PANTHER" id="PTHR31403">
    <property type="entry name" value="PHOSPHOLIPASE A1-IBETA2, CHLOROPLASTIC"/>
    <property type="match status" value="1"/>
</dbReference>
<dbReference type="CDD" id="cd00519">
    <property type="entry name" value="Lipase_3"/>
    <property type="match status" value="1"/>
</dbReference>
<comment type="caution">
    <text evidence="16">The sequence shown here is derived from an EMBL/GenBank/DDBJ whole genome shotgun (WGS) entry which is preliminary data.</text>
</comment>
<comment type="subcellular location">
    <subcellularLocation>
        <location evidence="2">Plastid</location>
        <location evidence="2">Chloroplast</location>
    </subcellularLocation>
</comment>